<dbReference type="EMBL" id="UINC01081426">
    <property type="protein sequence ID" value="SVC25265.1"/>
    <property type="molecule type" value="Genomic_DNA"/>
</dbReference>
<accession>A0A382KNW5</accession>
<organism evidence="2">
    <name type="scientific">marine metagenome</name>
    <dbReference type="NCBI Taxonomy" id="408172"/>
    <lineage>
        <taxon>unclassified sequences</taxon>
        <taxon>metagenomes</taxon>
        <taxon>ecological metagenomes</taxon>
    </lineage>
</organism>
<reference evidence="2" key="1">
    <citation type="submission" date="2018-05" db="EMBL/GenBank/DDBJ databases">
        <authorList>
            <person name="Lanie J.A."/>
            <person name="Ng W.-L."/>
            <person name="Kazmierczak K.M."/>
            <person name="Andrzejewski T.M."/>
            <person name="Davidsen T.M."/>
            <person name="Wayne K.J."/>
            <person name="Tettelin H."/>
            <person name="Glass J.I."/>
            <person name="Rusch D."/>
            <person name="Podicherti R."/>
            <person name="Tsui H.-C.T."/>
            <person name="Winkler M.E."/>
        </authorList>
    </citation>
    <scope>NUCLEOTIDE SEQUENCE</scope>
</reference>
<name>A0A382KNW5_9ZZZZ</name>
<keyword evidence="1" id="KW-1133">Transmembrane helix</keyword>
<evidence type="ECO:0000313" key="2">
    <source>
        <dbReference type="EMBL" id="SVC25265.1"/>
    </source>
</evidence>
<keyword evidence="1" id="KW-0812">Transmembrane</keyword>
<proteinExistence type="predicted"/>
<gene>
    <name evidence="2" type="ORF">METZ01_LOCUS278119</name>
</gene>
<keyword evidence="1" id="KW-0472">Membrane</keyword>
<protein>
    <submittedName>
        <fullName evidence="2">Uncharacterized protein</fullName>
    </submittedName>
</protein>
<feature type="transmembrane region" description="Helical" evidence="1">
    <location>
        <begin position="45"/>
        <end position="66"/>
    </location>
</feature>
<feature type="transmembrane region" description="Helical" evidence="1">
    <location>
        <begin position="7"/>
        <end position="25"/>
    </location>
</feature>
<dbReference type="AlphaFoldDB" id="A0A382KNW5"/>
<evidence type="ECO:0000256" key="1">
    <source>
        <dbReference type="SAM" id="Phobius"/>
    </source>
</evidence>
<sequence>MNNVQKISLILGILSVFTFFLVGTQTEEWFFEYNSQYGFYDFEDVVWISLIPALIGLGSILTFFLFKDK</sequence>